<dbReference type="Proteomes" id="UP001443914">
    <property type="component" value="Unassembled WGS sequence"/>
</dbReference>
<dbReference type="PANTHER" id="PTHR33095:SF14">
    <property type="entry name" value="AR781"/>
    <property type="match status" value="1"/>
</dbReference>
<feature type="compositionally biased region" description="Basic and acidic residues" evidence="1">
    <location>
        <begin position="138"/>
        <end position="147"/>
    </location>
</feature>
<reference evidence="2" key="1">
    <citation type="submission" date="2024-03" db="EMBL/GenBank/DDBJ databases">
        <title>WGS assembly of Saponaria officinalis var. Norfolk2.</title>
        <authorList>
            <person name="Jenkins J."/>
            <person name="Shu S."/>
            <person name="Grimwood J."/>
            <person name="Barry K."/>
            <person name="Goodstein D."/>
            <person name="Schmutz J."/>
            <person name="Leebens-Mack J."/>
            <person name="Osbourn A."/>
        </authorList>
    </citation>
    <scope>NUCLEOTIDE SEQUENCE [LARGE SCALE GENOMIC DNA]</scope>
    <source>
        <strain evidence="2">JIC</strain>
    </source>
</reference>
<feature type="compositionally biased region" description="Low complexity" evidence="1">
    <location>
        <begin position="1"/>
        <end position="10"/>
    </location>
</feature>
<evidence type="ECO:0000313" key="3">
    <source>
        <dbReference type="Proteomes" id="UP001443914"/>
    </source>
</evidence>
<dbReference type="EMBL" id="JBDFQZ010000013">
    <property type="protein sequence ID" value="KAK9668589.1"/>
    <property type="molecule type" value="Genomic_DNA"/>
</dbReference>
<dbReference type="InterPro" id="IPR012442">
    <property type="entry name" value="DUF1645_plant"/>
</dbReference>
<feature type="compositionally biased region" description="Polar residues" evidence="1">
    <location>
        <begin position="244"/>
        <end position="259"/>
    </location>
</feature>
<accession>A0AAW1H0G4</accession>
<protein>
    <submittedName>
        <fullName evidence="2">Uncharacterized protein</fullName>
    </submittedName>
</protein>
<organism evidence="2 3">
    <name type="scientific">Saponaria officinalis</name>
    <name type="common">Common soapwort</name>
    <name type="synonym">Lychnis saponaria</name>
    <dbReference type="NCBI Taxonomy" id="3572"/>
    <lineage>
        <taxon>Eukaryota</taxon>
        <taxon>Viridiplantae</taxon>
        <taxon>Streptophyta</taxon>
        <taxon>Embryophyta</taxon>
        <taxon>Tracheophyta</taxon>
        <taxon>Spermatophyta</taxon>
        <taxon>Magnoliopsida</taxon>
        <taxon>eudicotyledons</taxon>
        <taxon>Gunneridae</taxon>
        <taxon>Pentapetalae</taxon>
        <taxon>Caryophyllales</taxon>
        <taxon>Caryophyllaceae</taxon>
        <taxon>Caryophylleae</taxon>
        <taxon>Saponaria</taxon>
    </lineage>
</organism>
<name>A0AAW1H0G4_SAPOF</name>
<feature type="compositionally biased region" description="Polar residues" evidence="1">
    <location>
        <begin position="95"/>
        <end position="108"/>
    </location>
</feature>
<proteinExistence type="predicted"/>
<dbReference type="Pfam" id="PF07816">
    <property type="entry name" value="DUF1645"/>
    <property type="match status" value="1"/>
</dbReference>
<feature type="region of interest" description="Disordered" evidence="1">
    <location>
        <begin position="1"/>
        <end position="29"/>
    </location>
</feature>
<sequence>MALPLQLPPLDFDFNTGRESPSIDSRPSTPKRFGEVYFSAPTSPARGFDINHRFYDELSFSDYEILETSTSSSPNCDPRFWCISSPDRVDEVETTRSPLLSPQTPNSKNSRRKKSFWSTFSPKRKKAIKFNPFQAVQKGEDRTDQMRGRGRVSSIPASKSGRRVTRSLSPVRVSKYPWEEREEERAPRKTKQTSSTAQKPPLSSKGSRKWRLRDFLLFRSASEGRASGNDPFTKYAELYRKPQATQSSGFKSTDGSSITPAPRRGQISAHELHYTVNKAISQDMKRKSFLPYKQGILGRLAVNPAAHALAYGFGSVPSNYG</sequence>
<feature type="compositionally biased region" description="Basic and acidic residues" evidence="1">
    <location>
        <begin position="177"/>
        <end position="187"/>
    </location>
</feature>
<evidence type="ECO:0000256" key="1">
    <source>
        <dbReference type="SAM" id="MobiDB-lite"/>
    </source>
</evidence>
<feature type="region of interest" description="Disordered" evidence="1">
    <location>
        <begin position="93"/>
        <end position="116"/>
    </location>
</feature>
<comment type="caution">
    <text evidence="2">The sequence shown here is derived from an EMBL/GenBank/DDBJ whole genome shotgun (WGS) entry which is preliminary data.</text>
</comment>
<evidence type="ECO:0000313" key="2">
    <source>
        <dbReference type="EMBL" id="KAK9668589.1"/>
    </source>
</evidence>
<dbReference type="PANTHER" id="PTHR33095">
    <property type="entry name" value="OS07G0619500 PROTEIN"/>
    <property type="match status" value="1"/>
</dbReference>
<keyword evidence="3" id="KW-1185">Reference proteome</keyword>
<feature type="compositionally biased region" description="Polar residues" evidence="1">
    <location>
        <begin position="17"/>
        <end position="28"/>
    </location>
</feature>
<dbReference type="AlphaFoldDB" id="A0AAW1H0G4"/>
<feature type="region of interest" description="Disordered" evidence="1">
    <location>
        <begin position="244"/>
        <end position="263"/>
    </location>
</feature>
<gene>
    <name evidence="2" type="ORF">RND81_13G070300</name>
</gene>
<feature type="region of interest" description="Disordered" evidence="1">
    <location>
        <begin position="128"/>
        <end position="207"/>
    </location>
</feature>